<sequence>MSAHLFPPNTTPFEKNFALAFARISAVSTPARDFNQPQIVDASILPFLAWEHSVDEWDRNWSEEQKRNVIVNAYELHCYKGTIKALEQAITSLDLNITVREWFNQSPKADPYTFEVFLKIEQEGMTEQQYKKLIKIINAAKNVRSHWSFGDIFIISHSNSYAIAAVTAGYDMEYQFTTGGRHLNGDWSIDGTYLLNGVK</sequence>
<dbReference type="STRING" id="1262585.BJI46_11595"/>
<proteinExistence type="predicted"/>
<dbReference type="NCBIfam" id="TIGR01634">
    <property type="entry name" value="tail_P2_I"/>
    <property type="match status" value="1"/>
</dbReference>
<evidence type="ECO:0000313" key="1">
    <source>
        <dbReference type="EMBL" id="OEY96919.1"/>
    </source>
</evidence>
<gene>
    <name evidence="1" type="ORF">BJI46_11595</name>
</gene>
<name>A0A1E7RBV3_9GAMM</name>
<dbReference type="Pfam" id="PF09684">
    <property type="entry name" value="Tail_P2_I"/>
    <property type="match status" value="1"/>
</dbReference>
<accession>A0A1E7RBV3</accession>
<organism evidence="1 2">
    <name type="scientific">Acinetobacter qingfengensis</name>
    <dbReference type="NCBI Taxonomy" id="1262585"/>
    <lineage>
        <taxon>Bacteria</taxon>
        <taxon>Pseudomonadati</taxon>
        <taxon>Pseudomonadota</taxon>
        <taxon>Gammaproteobacteria</taxon>
        <taxon>Moraxellales</taxon>
        <taxon>Moraxellaceae</taxon>
        <taxon>Acinetobacter</taxon>
    </lineage>
</organism>
<reference evidence="1 2" key="1">
    <citation type="submission" date="2016-09" db="EMBL/GenBank/DDBJ databases">
        <authorList>
            <person name="Capua I."/>
            <person name="De Benedictis P."/>
            <person name="Joannis T."/>
            <person name="Lombin L.H."/>
            <person name="Cattoli G."/>
        </authorList>
    </citation>
    <scope>NUCLEOTIDE SEQUENCE [LARGE SCALE GENOMIC DNA]</scope>
    <source>
        <strain evidence="1 2">ANC 4671</strain>
    </source>
</reference>
<protein>
    <submittedName>
        <fullName evidence="1">Phage tail protein I</fullName>
    </submittedName>
</protein>
<dbReference type="Proteomes" id="UP000185895">
    <property type="component" value="Unassembled WGS sequence"/>
</dbReference>
<dbReference type="AlphaFoldDB" id="A0A1E7RBV3"/>
<dbReference type="OrthoDB" id="90759at2"/>
<dbReference type="RefSeq" id="WP_070069619.1">
    <property type="nucleotide sequence ID" value="NZ_MKKK01000017.1"/>
</dbReference>
<dbReference type="InterPro" id="IPR006521">
    <property type="entry name" value="Tail_protein_I"/>
</dbReference>
<dbReference type="EMBL" id="MKKK01000017">
    <property type="protein sequence ID" value="OEY96919.1"/>
    <property type="molecule type" value="Genomic_DNA"/>
</dbReference>
<evidence type="ECO:0000313" key="2">
    <source>
        <dbReference type="Proteomes" id="UP000185895"/>
    </source>
</evidence>
<comment type="caution">
    <text evidence="1">The sequence shown here is derived from an EMBL/GenBank/DDBJ whole genome shotgun (WGS) entry which is preliminary data.</text>
</comment>
<keyword evidence="2" id="KW-1185">Reference proteome</keyword>